<evidence type="ECO:0000256" key="12">
    <source>
        <dbReference type="ARBA" id="ARBA00049763"/>
    </source>
</evidence>
<sequence length="287" mass="33331">MDHGFGTIFDCFISVGTCLLLSLAYLASLYVWNSPHSRDHPSTIKKRFISVFVMVFVAPLFLYAGLHKDILIKVKFTDVLGLKTEGLLQAFFMPLFLTMILFLGPISMEFFSGLAKIYTEETYWYSTFTNLIWLRNHLVAPLSEEFTYRCCMLPLLLQCLPPVTAVLVNPLLFGVAHFHHMQERVKFGMDFNTALKISCFQFIYTTIFGTYSAYIFYRTGHFISIFVVHAFCNHMGFPDIMEVVTYKKPKKIVIIALFLLGFFAWCFLLKPLTEPSWYYNKPTWYEV</sequence>
<evidence type="ECO:0000256" key="5">
    <source>
        <dbReference type="ARBA" id="ARBA00022801"/>
    </source>
</evidence>
<evidence type="ECO:0000256" key="8">
    <source>
        <dbReference type="ARBA" id="ARBA00023136"/>
    </source>
</evidence>
<dbReference type="OrthoDB" id="271604at2759"/>
<evidence type="ECO:0000313" key="15">
    <source>
        <dbReference type="EMBL" id="KAF7284518.1"/>
    </source>
</evidence>
<comment type="catalytic activity">
    <reaction evidence="10">
        <text>Hydrolyzes the peptide bond -P2-(S-farnesyl or geranylgeranyl)C-P1'-P2'-P3'-COOH where P1' and P2' are amino acids with aliphatic sidechains and P3' is any C-terminal residue.</text>
        <dbReference type="EC" id="3.4.26.1"/>
    </reaction>
</comment>
<dbReference type="EC" id="3.4.26.1" evidence="11"/>
<accession>A0A834MI39</accession>
<feature type="transmembrane region" description="Helical" evidence="13">
    <location>
        <begin position="252"/>
        <end position="272"/>
    </location>
</feature>
<keyword evidence="4 13" id="KW-0812">Transmembrane</keyword>
<comment type="subcellular location">
    <subcellularLocation>
        <location evidence="1">Endoplasmic reticulum membrane</location>
        <topology evidence="1">Multi-pass membrane protein</topology>
    </subcellularLocation>
</comment>
<evidence type="ECO:0000256" key="13">
    <source>
        <dbReference type="SAM" id="Phobius"/>
    </source>
</evidence>
<dbReference type="PANTHER" id="PTHR13046:SF0">
    <property type="entry name" value="CAAX PRENYL PROTEASE 2"/>
    <property type="match status" value="1"/>
</dbReference>
<dbReference type="PANTHER" id="PTHR13046">
    <property type="entry name" value="PROTEASE U48 CAAX PRENYL PROTEASE RCE1"/>
    <property type="match status" value="1"/>
</dbReference>
<proteinExistence type="inferred from homology"/>
<evidence type="ECO:0000256" key="10">
    <source>
        <dbReference type="ARBA" id="ARBA00047280"/>
    </source>
</evidence>
<feature type="transmembrane region" description="Helical" evidence="13">
    <location>
        <begin position="6"/>
        <end position="27"/>
    </location>
</feature>
<keyword evidence="8 13" id="KW-0472">Membrane</keyword>
<name>A0A834MI39_RHYFE</name>
<organism evidence="15 16">
    <name type="scientific">Rhynchophorus ferrugineus</name>
    <name type="common">Red palm weevil</name>
    <name type="synonym">Curculio ferrugineus</name>
    <dbReference type="NCBI Taxonomy" id="354439"/>
    <lineage>
        <taxon>Eukaryota</taxon>
        <taxon>Metazoa</taxon>
        <taxon>Ecdysozoa</taxon>
        <taxon>Arthropoda</taxon>
        <taxon>Hexapoda</taxon>
        <taxon>Insecta</taxon>
        <taxon>Pterygota</taxon>
        <taxon>Neoptera</taxon>
        <taxon>Endopterygota</taxon>
        <taxon>Coleoptera</taxon>
        <taxon>Polyphaga</taxon>
        <taxon>Cucujiformia</taxon>
        <taxon>Curculionidae</taxon>
        <taxon>Dryophthorinae</taxon>
        <taxon>Rhynchophorus</taxon>
    </lineage>
</organism>
<evidence type="ECO:0000313" key="16">
    <source>
        <dbReference type="Proteomes" id="UP000625711"/>
    </source>
</evidence>
<dbReference type="InterPro" id="IPR003675">
    <property type="entry name" value="Rce1/LyrA-like_dom"/>
</dbReference>
<evidence type="ECO:0000259" key="14">
    <source>
        <dbReference type="Pfam" id="PF02517"/>
    </source>
</evidence>
<protein>
    <recommendedName>
        <fullName evidence="12">CAAX prenyl protease 2</fullName>
        <ecNumber evidence="11">3.4.26.1</ecNumber>
    </recommendedName>
    <alternativeName>
        <fullName evidence="9">Farnesylated proteins-converting enzyme 2</fullName>
    </alternativeName>
</protein>
<evidence type="ECO:0000256" key="9">
    <source>
        <dbReference type="ARBA" id="ARBA00032607"/>
    </source>
</evidence>
<dbReference type="AlphaFoldDB" id="A0A834MI39"/>
<dbReference type="EMBL" id="JAACXV010000077">
    <property type="protein sequence ID" value="KAF7284518.1"/>
    <property type="molecule type" value="Genomic_DNA"/>
</dbReference>
<feature type="transmembrane region" description="Helical" evidence="13">
    <location>
        <begin position="86"/>
        <end position="111"/>
    </location>
</feature>
<dbReference type="GO" id="GO:0005789">
    <property type="term" value="C:endoplasmic reticulum membrane"/>
    <property type="evidence" value="ECO:0007669"/>
    <property type="project" value="UniProtKB-SubCell"/>
</dbReference>
<dbReference type="GO" id="GO:0004222">
    <property type="term" value="F:metalloendopeptidase activity"/>
    <property type="evidence" value="ECO:0007669"/>
    <property type="project" value="InterPro"/>
</dbReference>
<evidence type="ECO:0000256" key="6">
    <source>
        <dbReference type="ARBA" id="ARBA00022824"/>
    </source>
</evidence>
<keyword evidence="16" id="KW-1185">Reference proteome</keyword>
<evidence type="ECO:0000256" key="11">
    <source>
        <dbReference type="ARBA" id="ARBA00049729"/>
    </source>
</evidence>
<keyword evidence="7 13" id="KW-1133">Transmembrane helix</keyword>
<evidence type="ECO:0000256" key="7">
    <source>
        <dbReference type="ARBA" id="ARBA00022989"/>
    </source>
</evidence>
<keyword evidence="6" id="KW-0256">Endoplasmic reticulum</keyword>
<feature type="transmembrane region" description="Helical" evidence="13">
    <location>
        <begin position="155"/>
        <end position="176"/>
    </location>
</feature>
<feature type="domain" description="CAAX prenyl protease 2/Lysostaphin resistance protein A-like" evidence="14">
    <location>
        <begin position="131"/>
        <end position="235"/>
    </location>
</feature>
<evidence type="ECO:0000256" key="3">
    <source>
        <dbReference type="ARBA" id="ARBA00022670"/>
    </source>
</evidence>
<evidence type="ECO:0000256" key="1">
    <source>
        <dbReference type="ARBA" id="ARBA00004477"/>
    </source>
</evidence>
<dbReference type="Proteomes" id="UP000625711">
    <property type="component" value="Unassembled WGS sequence"/>
</dbReference>
<feature type="transmembrane region" description="Helical" evidence="13">
    <location>
        <begin position="222"/>
        <end position="240"/>
    </location>
</feature>
<feature type="transmembrane region" description="Helical" evidence="13">
    <location>
        <begin position="197"/>
        <end position="216"/>
    </location>
</feature>
<comment type="similarity">
    <text evidence="2">Belongs to the peptidase U48 family.</text>
</comment>
<reference evidence="15" key="1">
    <citation type="submission" date="2020-08" db="EMBL/GenBank/DDBJ databases">
        <title>Genome sequencing and assembly of the red palm weevil Rhynchophorus ferrugineus.</title>
        <authorList>
            <person name="Dias G.B."/>
            <person name="Bergman C.M."/>
            <person name="Manee M."/>
        </authorList>
    </citation>
    <scope>NUCLEOTIDE SEQUENCE</scope>
    <source>
        <strain evidence="15">AA-2017</strain>
        <tissue evidence="15">Whole larva</tissue>
    </source>
</reference>
<evidence type="ECO:0000256" key="4">
    <source>
        <dbReference type="ARBA" id="ARBA00022692"/>
    </source>
</evidence>
<dbReference type="GO" id="GO:0071586">
    <property type="term" value="P:CAAX-box protein processing"/>
    <property type="evidence" value="ECO:0007669"/>
    <property type="project" value="InterPro"/>
</dbReference>
<dbReference type="Pfam" id="PF02517">
    <property type="entry name" value="Rce1-like"/>
    <property type="match status" value="1"/>
</dbReference>
<evidence type="ECO:0000256" key="2">
    <source>
        <dbReference type="ARBA" id="ARBA00006897"/>
    </source>
</evidence>
<dbReference type="InterPro" id="IPR039731">
    <property type="entry name" value="Rce1"/>
</dbReference>
<keyword evidence="5" id="KW-0378">Hydrolase</keyword>
<feature type="transmembrane region" description="Helical" evidence="13">
    <location>
        <begin position="48"/>
        <end position="66"/>
    </location>
</feature>
<comment type="caution">
    <text evidence="15">The sequence shown here is derived from an EMBL/GenBank/DDBJ whole genome shotgun (WGS) entry which is preliminary data.</text>
</comment>
<gene>
    <name evidence="15" type="ORF">GWI33_022104</name>
</gene>
<keyword evidence="3" id="KW-0645">Protease</keyword>